<proteinExistence type="predicted"/>
<comment type="caution">
    <text evidence="2">The sequence shown here is derived from an EMBL/GenBank/DDBJ whole genome shotgun (WGS) entry which is preliminary data.</text>
</comment>
<evidence type="ECO:0000313" key="2">
    <source>
        <dbReference type="EMBL" id="KPJ65733.1"/>
    </source>
</evidence>
<evidence type="ECO:0000313" key="3">
    <source>
        <dbReference type="Proteomes" id="UP000051861"/>
    </source>
</evidence>
<gene>
    <name evidence="2" type="ORF">AMJ44_09610</name>
</gene>
<keyword evidence="1" id="KW-1133">Transmembrane helix</keyword>
<dbReference type="InterPro" id="IPR012338">
    <property type="entry name" value="Beta-lactam/transpept-like"/>
</dbReference>
<feature type="non-terminal residue" evidence="2">
    <location>
        <position position="129"/>
    </location>
</feature>
<keyword evidence="1" id="KW-0812">Transmembrane</keyword>
<evidence type="ECO:0008006" key="4">
    <source>
        <dbReference type="Google" id="ProtNLM"/>
    </source>
</evidence>
<dbReference type="EMBL" id="LIZX01000104">
    <property type="protein sequence ID" value="KPJ65733.1"/>
    <property type="molecule type" value="Genomic_DNA"/>
</dbReference>
<reference evidence="2 3" key="1">
    <citation type="journal article" date="2015" name="Microbiome">
        <title>Genomic resolution of linkages in carbon, nitrogen, and sulfur cycling among widespread estuary sediment bacteria.</title>
        <authorList>
            <person name="Baker B.J."/>
            <person name="Lazar C.S."/>
            <person name="Teske A.P."/>
            <person name="Dick G.J."/>
        </authorList>
    </citation>
    <scope>NUCLEOTIDE SEQUENCE [LARGE SCALE GENOMIC DNA]</scope>
    <source>
        <strain evidence="2">DG_54_3</strain>
    </source>
</reference>
<name>A0A0S7XTB9_UNCSA</name>
<keyword evidence="1" id="KW-0472">Membrane</keyword>
<protein>
    <recommendedName>
        <fullName evidence="4">Beta-lactamase-related domain-containing protein</fullName>
    </recommendedName>
</protein>
<feature type="transmembrane region" description="Helical" evidence="1">
    <location>
        <begin position="6"/>
        <end position="30"/>
    </location>
</feature>
<sequence>MHKNKISIYCSLVSGAFIIGLLSISVFIGCSKDPTSSGKDDNELEYVSPEEVGYSSEKLDEARQFAEQSGYAAIMALYDGKVFFSWGEISKNYWCHSIRKPFLSALYGIHVEQGNIDLDATLEGLNIDD</sequence>
<dbReference type="Gene3D" id="3.40.710.10">
    <property type="entry name" value="DD-peptidase/beta-lactamase superfamily"/>
    <property type="match status" value="1"/>
</dbReference>
<dbReference type="Proteomes" id="UP000051861">
    <property type="component" value="Unassembled WGS sequence"/>
</dbReference>
<accession>A0A0S7XTB9</accession>
<dbReference type="SUPFAM" id="SSF56601">
    <property type="entry name" value="beta-lactamase/transpeptidase-like"/>
    <property type="match status" value="1"/>
</dbReference>
<organism evidence="2 3">
    <name type="scientific">candidate division WOR-1 bacterium DG_54_3</name>
    <dbReference type="NCBI Taxonomy" id="1703775"/>
    <lineage>
        <taxon>Bacteria</taxon>
        <taxon>Bacillati</taxon>
        <taxon>Saganbacteria</taxon>
    </lineage>
</organism>
<dbReference type="AlphaFoldDB" id="A0A0S7XTB9"/>
<evidence type="ECO:0000256" key="1">
    <source>
        <dbReference type="SAM" id="Phobius"/>
    </source>
</evidence>
<dbReference type="PROSITE" id="PS51257">
    <property type="entry name" value="PROKAR_LIPOPROTEIN"/>
    <property type="match status" value="1"/>
</dbReference>